<feature type="compositionally biased region" description="Basic and acidic residues" evidence="2">
    <location>
        <begin position="333"/>
        <end position="398"/>
    </location>
</feature>
<dbReference type="GO" id="GO:0008270">
    <property type="term" value="F:zinc ion binding"/>
    <property type="evidence" value="ECO:0007669"/>
    <property type="project" value="UniProtKB-KW"/>
</dbReference>
<feature type="region of interest" description="Disordered" evidence="2">
    <location>
        <begin position="119"/>
        <end position="174"/>
    </location>
</feature>
<dbReference type="EMBL" id="JAUUTY010000004">
    <property type="protein sequence ID" value="KAK1652789.1"/>
    <property type="molecule type" value="Genomic_DNA"/>
</dbReference>
<name>A0AAD8WG05_LOLMU</name>
<feature type="compositionally biased region" description="Basic residues" evidence="2">
    <location>
        <begin position="421"/>
        <end position="430"/>
    </location>
</feature>
<keyword evidence="1" id="KW-0479">Metal-binding</keyword>
<dbReference type="PROSITE" id="PS50158">
    <property type="entry name" value="ZF_CCHC"/>
    <property type="match status" value="1"/>
</dbReference>
<feature type="compositionally biased region" description="Basic residues" evidence="2">
    <location>
        <begin position="307"/>
        <end position="317"/>
    </location>
</feature>
<dbReference type="InterPro" id="IPR036875">
    <property type="entry name" value="Znf_CCHC_sf"/>
</dbReference>
<dbReference type="Gene3D" id="4.10.60.10">
    <property type="entry name" value="Zinc finger, CCHC-type"/>
    <property type="match status" value="1"/>
</dbReference>
<proteinExistence type="predicted"/>
<feature type="region of interest" description="Disordered" evidence="2">
    <location>
        <begin position="695"/>
        <end position="778"/>
    </location>
</feature>
<accession>A0AAD8WG05</accession>
<evidence type="ECO:0000313" key="5">
    <source>
        <dbReference type="Proteomes" id="UP001231189"/>
    </source>
</evidence>
<dbReference type="AlphaFoldDB" id="A0AAD8WG05"/>
<feature type="region of interest" description="Disordered" evidence="2">
    <location>
        <begin position="865"/>
        <end position="897"/>
    </location>
</feature>
<protein>
    <recommendedName>
        <fullName evidence="3">CCHC-type domain-containing protein</fullName>
    </recommendedName>
</protein>
<keyword evidence="1" id="KW-0862">Zinc</keyword>
<gene>
    <name evidence="4" type="ORF">QYE76_070594</name>
</gene>
<dbReference type="Pfam" id="PF00098">
    <property type="entry name" value="zf-CCHC"/>
    <property type="match status" value="1"/>
</dbReference>
<dbReference type="Proteomes" id="UP001231189">
    <property type="component" value="Unassembled WGS sequence"/>
</dbReference>
<feature type="compositionally biased region" description="Basic and acidic residues" evidence="2">
    <location>
        <begin position="50"/>
        <end position="63"/>
    </location>
</feature>
<dbReference type="InterPro" id="IPR001878">
    <property type="entry name" value="Znf_CCHC"/>
</dbReference>
<dbReference type="GO" id="GO:0003676">
    <property type="term" value="F:nucleic acid binding"/>
    <property type="evidence" value="ECO:0007669"/>
    <property type="project" value="InterPro"/>
</dbReference>
<feature type="region of interest" description="Disordered" evidence="2">
    <location>
        <begin position="297"/>
        <end position="454"/>
    </location>
</feature>
<comment type="caution">
    <text evidence="4">The sequence shown here is derived from an EMBL/GenBank/DDBJ whole genome shotgun (WGS) entry which is preliminary data.</text>
</comment>
<feature type="compositionally biased region" description="Low complexity" evidence="2">
    <location>
        <begin position="1069"/>
        <end position="1078"/>
    </location>
</feature>
<feature type="compositionally biased region" description="Polar residues" evidence="2">
    <location>
        <begin position="759"/>
        <end position="771"/>
    </location>
</feature>
<keyword evidence="5" id="KW-1185">Reference proteome</keyword>
<feature type="region of interest" description="Disordered" evidence="2">
    <location>
        <begin position="33"/>
        <end position="63"/>
    </location>
</feature>
<dbReference type="SUPFAM" id="SSF57756">
    <property type="entry name" value="Retrovirus zinc finger-like domains"/>
    <property type="match status" value="1"/>
</dbReference>
<organism evidence="4 5">
    <name type="scientific">Lolium multiflorum</name>
    <name type="common">Italian ryegrass</name>
    <name type="synonym">Lolium perenne subsp. multiflorum</name>
    <dbReference type="NCBI Taxonomy" id="4521"/>
    <lineage>
        <taxon>Eukaryota</taxon>
        <taxon>Viridiplantae</taxon>
        <taxon>Streptophyta</taxon>
        <taxon>Embryophyta</taxon>
        <taxon>Tracheophyta</taxon>
        <taxon>Spermatophyta</taxon>
        <taxon>Magnoliopsida</taxon>
        <taxon>Liliopsida</taxon>
        <taxon>Poales</taxon>
        <taxon>Poaceae</taxon>
        <taxon>BOP clade</taxon>
        <taxon>Pooideae</taxon>
        <taxon>Poodae</taxon>
        <taxon>Poeae</taxon>
        <taxon>Poeae Chloroplast Group 2 (Poeae type)</taxon>
        <taxon>Loliodinae</taxon>
        <taxon>Loliinae</taxon>
        <taxon>Lolium</taxon>
    </lineage>
</organism>
<feature type="compositionally biased region" description="Pro residues" evidence="2">
    <location>
        <begin position="401"/>
        <end position="412"/>
    </location>
</feature>
<evidence type="ECO:0000256" key="1">
    <source>
        <dbReference type="PROSITE-ProRule" id="PRU00047"/>
    </source>
</evidence>
<evidence type="ECO:0000313" key="4">
    <source>
        <dbReference type="EMBL" id="KAK1652789.1"/>
    </source>
</evidence>
<reference evidence="4" key="1">
    <citation type="submission" date="2023-07" db="EMBL/GenBank/DDBJ databases">
        <title>A chromosome-level genome assembly of Lolium multiflorum.</title>
        <authorList>
            <person name="Chen Y."/>
            <person name="Copetti D."/>
            <person name="Kolliker R."/>
            <person name="Studer B."/>
        </authorList>
    </citation>
    <scope>NUCLEOTIDE SEQUENCE</scope>
    <source>
        <strain evidence="4">02402/16</strain>
        <tissue evidence="4">Leaf</tissue>
    </source>
</reference>
<feature type="region of interest" description="Disordered" evidence="2">
    <location>
        <begin position="1069"/>
        <end position="1134"/>
    </location>
</feature>
<evidence type="ECO:0000259" key="3">
    <source>
        <dbReference type="PROSITE" id="PS50158"/>
    </source>
</evidence>
<feature type="compositionally biased region" description="Acidic residues" evidence="2">
    <location>
        <begin position="713"/>
        <end position="726"/>
    </location>
</feature>
<keyword evidence="1" id="KW-0863">Zinc-finger</keyword>
<dbReference type="PANTHER" id="PTHR33170">
    <property type="entry name" value="DUF4283 DOMAIN-CONTAINING PROTEIN-RELATED"/>
    <property type="match status" value="1"/>
</dbReference>
<feature type="compositionally biased region" description="Basic and acidic residues" evidence="2">
    <location>
        <begin position="883"/>
        <end position="897"/>
    </location>
</feature>
<evidence type="ECO:0000256" key="2">
    <source>
        <dbReference type="SAM" id="MobiDB-lite"/>
    </source>
</evidence>
<sequence>MSSELYQRHARMAVWDSYGARIRMCLTQRLGRRSGDLGGDTGSPLSPRLRWADGRRRGRRPDELHLARSSSLAGNRYAALLTNSDGDLSEDDDDAVFLPRPPPISLGCFFSGPGLREPSSPARCASVPPDSAATPTGGCPPPPFFVSASTDFPPLPSHGERGRSPSLPPPPREIRIGTVSVPLEVCLSAPATAAPPGGGDLGFLLPLDAGGPVLADRFSVGRPGLLGQGAGGPLASVPGAQPNSPASFVDGSHVSLGLGSTAEIAPVGKVCNWDNSTPPPPVLKWLWLRAGTLDPDLGFPAPGRDIRRNRRHTKSLHHSTVPSSGELVWSLRPMERERSYRGKRPFEAIDDNRERSRDRELRQRLEREEEEHRRQQAHHDLTRDRERSGYNQPRRSEHTQYPPPPPPPPPAGPRGRDHARGGQKRQHRAPRLPQGAGTAQAAPGPAAGGSNSAGQDATHITCYNCGNQGHVQAECTAEAFCVKCKKHGHPTAMCASFSKSLDPYWAGFGGNRRGFVCCEVPDEEMYQPATNAALIILEKEGLNEEQLEDELKDLVDENWTWQVRKLNGSDYSVVFPSKESLRMAIRGGGITLPMSKTKAIVTVPTDDPLVVEKLEEVWVHLIGVPPPLRRADRLLLSTREVGRPIAVDVESLDHPNGPIKMAFGCQVPVQLQEHITLFVNMQGFRIRIVPISKDLAAETNNDPPSPPARNGEDDKEEDQEETDEDRWDQRRKKHSDKGKNTPASAPAGGKEGFARKSVPQMTTEGYSSPCSPSACRSKDSQSKMITLPATAFTQYGSNLTENGDIFPTVANIIKQVLVSPPASSPRHSDLEQIQLSTSLSEETEEGQSYLTPGKALALGAEEKQEIGWHSPASGESTASALRASERRSKSNNDRPSRKLMLEAAGSQLFAEETDVRGTDVTKTSLHQAPAIKDVSATPQALLEESPIPALGASVARAPRTKISTAEALRKSARSAGVADEPVLARAIRHAAVKNASPSAKPGNADASNFTAFQSVPIDKLLSVAHDSCVIFPSSSLGPPEKIISLIQARELAQADLAAARHNAEIEAAKAQAAATTEQDPQVPQEGSVAQIGEDNSFADPKDKPAKKRKVLKKQYPVGPRPLTRQARALGRVSK</sequence>
<feature type="domain" description="CCHC-type" evidence="3">
    <location>
        <begin position="462"/>
        <end position="475"/>
    </location>
</feature>
<dbReference type="SMART" id="SM00343">
    <property type="entry name" value="ZnF_C2HC"/>
    <property type="match status" value="2"/>
</dbReference>
<feature type="compositionally biased region" description="Low complexity" evidence="2">
    <location>
        <begin position="433"/>
        <end position="454"/>
    </location>
</feature>